<organism evidence="1 2">
    <name type="scientific">Brassica carinata</name>
    <name type="common">Ethiopian mustard</name>
    <name type="synonym">Abyssinian cabbage</name>
    <dbReference type="NCBI Taxonomy" id="52824"/>
    <lineage>
        <taxon>Eukaryota</taxon>
        <taxon>Viridiplantae</taxon>
        <taxon>Streptophyta</taxon>
        <taxon>Embryophyta</taxon>
        <taxon>Tracheophyta</taxon>
        <taxon>Spermatophyta</taxon>
        <taxon>Magnoliopsida</taxon>
        <taxon>eudicotyledons</taxon>
        <taxon>Gunneridae</taxon>
        <taxon>Pentapetalae</taxon>
        <taxon>rosids</taxon>
        <taxon>malvids</taxon>
        <taxon>Brassicales</taxon>
        <taxon>Brassicaceae</taxon>
        <taxon>Brassiceae</taxon>
        <taxon>Brassica</taxon>
    </lineage>
</organism>
<keyword evidence="2" id="KW-1185">Reference proteome</keyword>
<comment type="caution">
    <text evidence="1">The sequence shown here is derived from an EMBL/GenBank/DDBJ whole genome shotgun (WGS) entry which is preliminary data.</text>
</comment>
<dbReference type="EMBL" id="JAAMPC010000011">
    <property type="protein sequence ID" value="KAG2283519.1"/>
    <property type="molecule type" value="Genomic_DNA"/>
</dbReference>
<dbReference type="Proteomes" id="UP000886595">
    <property type="component" value="Unassembled WGS sequence"/>
</dbReference>
<accession>A0A8X7R6P8</accession>
<dbReference type="AlphaFoldDB" id="A0A8X7R6P8"/>
<sequence length="83" mass="9436">MRLTDENKNPSLAPPYGLGNTAKLTKEIEKEAPNWFTMFMDKALEKGIKKCTTCDADVNEVPQSLIFQVLNWVEAEQFADNTR</sequence>
<dbReference type="OrthoDB" id="1134829at2759"/>
<reference evidence="1 2" key="1">
    <citation type="submission" date="2020-02" db="EMBL/GenBank/DDBJ databases">
        <authorList>
            <person name="Ma Q."/>
            <person name="Huang Y."/>
            <person name="Song X."/>
            <person name="Pei D."/>
        </authorList>
    </citation>
    <scope>NUCLEOTIDE SEQUENCE [LARGE SCALE GENOMIC DNA]</scope>
    <source>
        <strain evidence="1">Sxm20200214</strain>
        <tissue evidence="1">Leaf</tissue>
    </source>
</reference>
<evidence type="ECO:0000313" key="1">
    <source>
        <dbReference type="EMBL" id="KAG2283519.1"/>
    </source>
</evidence>
<evidence type="ECO:0000313" key="2">
    <source>
        <dbReference type="Proteomes" id="UP000886595"/>
    </source>
</evidence>
<name>A0A8X7R6P8_BRACI</name>
<proteinExistence type="predicted"/>
<gene>
    <name evidence="1" type="ORF">Bca52824_054739</name>
</gene>
<protein>
    <submittedName>
        <fullName evidence="1">Uncharacterized protein</fullName>
    </submittedName>
</protein>